<dbReference type="EMBL" id="JAHQIW010005666">
    <property type="protein sequence ID" value="KAJ1366812.1"/>
    <property type="molecule type" value="Genomic_DNA"/>
</dbReference>
<proteinExistence type="predicted"/>
<comment type="caution">
    <text evidence="1">The sequence shown here is derived from an EMBL/GenBank/DDBJ whole genome shotgun (WGS) entry which is preliminary data.</text>
</comment>
<gene>
    <name evidence="1" type="ORF">KIN20_027579</name>
</gene>
<reference evidence="1" key="1">
    <citation type="submission" date="2021-06" db="EMBL/GenBank/DDBJ databases">
        <title>Parelaphostrongylus tenuis whole genome reference sequence.</title>
        <authorList>
            <person name="Garwood T.J."/>
            <person name="Larsen P.A."/>
            <person name="Fountain-Jones N.M."/>
            <person name="Garbe J.R."/>
            <person name="Macchietto M.G."/>
            <person name="Kania S.A."/>
            <person name="Gerhold R.W."/>
            <person name="Richards J.E."/>
            <person name="Wolf T.M."/>
        </authorList>
    </citation>
    <scope>NUCLEOTIDE SEQUENCE</scope>
    <source>
        <strain evidence="1">MNPRO001-30</strain>
        <tissue evidence="1">Meninges</tissue>
    </source>
</reference>
<evidence type="ECO:0000313" key="1">
    <source>
        <dbReference type="EMBL" id="KAJ1366812.1"/>
    </source>
</evidence>
<sequence>MCNRQCGPADFHCVRTLHFDRCFGLILSKPGDVSFFTDNIACRIAERKTSGTTKSSTVRSHRDSCEFDGNAHYPECVQYSVNIMTKKQKLGTKDGGSETLEGL</sequence>
<evidence type="ECO:0000313" key="2">
    <source>
        <dbReference type="Proteomes" id="UP001196413"/>
    </source>
</evidence>
<protein>
    <submittedName>
        <fullName evidence="1">Uncharacterized protein</fullName>
    </submittedName>
</protein>
<dbReference type="AlphaFoldDB" id="A0AAD5QZN1"/>
<name>A0AAD5QZN1_PARTN</name>
<organism evidence="1 2">
    <name type="scientific">Parelaphostrongylus tenuis</name>
    <name type="common">Meningeal worm</name>
    <dbReference type="NCBI Taxonomy" id="148309"/>
    <lineage>
        <taxon>Eukaryota</taxon>
        <taxon>Metazoa</taxon>
        <taxon>Ecdysozoa</taxon>
        <taxon>Nematoda</taxon>
        <taxon>Chromadorea</taxon>
        <taxon>Rhabditida</taxon>
        <taxon>Rhabditina</taxon>
        <taxon>Rhabditomorpha</taxon>
        <taxon>Strongyloidea</taxon>
        <taxon>Metastrongylidae</taxon>
        <taxon>Parelaphostrongylus</taxon>
    </lineage>
</organism>
<accession>A0AAD5QZN1</accession>
<dbReference type="Proteomes" id="UP001196413">
    <property type="component" value="Unassembled WGS sequence"/>
</dbReference>
<keyword evidence="2" id="KW-1185">Reference proteome</keyword>